<evidence type="ECO:0000313" key="3">
    <source>
        <dbReference type="Proteomes" id="UP000176494"/>
    </source>
</evidence>
<comment type="caution">
    <text evidence="2">The sequence shown here is derived from an EMBL/GenBank/DDBJ whole genome shotgun (WGS) entry which is preliminary data.</text>
</comment>
<keyword evidence="1" id="KW-1133">Transmembrane helix</keyword>
<name>A0A1G2Q8R5_9BACT</name>
<accession>A0A1G2Q8R5</accession>
<reference evidence="2 3" key="1">
    <citation type="journal article" date="2016" name="Nat. Commun.">
        <title>Thousands of microbial genomes shed light on interconnected biogeochemical processes in an aquifer system.</title>
        <authorList>
            <person name="Anantharaman K."/>
            <person name="Brown C.T."/>
            <person name="Hug L.A."/>
            <person name="Sharon I."/>
            <person name="Castelle C.J."/>
            <person name="Probst A.J."/>
            <person name="Thomas B.C."/>
            <person name="Singh A."/>
            <person name="Wilkins M.J."/>
            <person name="Karaoz U."/>
            <person name="Brodie E.L."/>
            <person name="Williams K.H."/>
            <person name="Hubbard S.S."/>
            <person name="Banfield J.F."/>
        </authorList>
    </citation>
    <scope>NUCLEOTIDE SEQUENCE [LARGE SCALE GENOMIC DNA]</scope>
</reference>
<dbReference type="SUPFAM" id="SSF54523">
    <property type="entry name" value="Pili subunits"/>
    <property type="match status" value="1"/>
</dbReference>
<sequence>MLSNPAIISRRGFTVFEIVIAVAIIAIVATIILGQAGVFRRQAALAGEAERLLTILERARTETLASKDSLNYGVYFEVGAVTIFSGSAYVAGATGNEVISLDSSVEIIAIDFTDNQVVFERLTGVASNSGSITLALAADNTKIKQIAVGASGIGSLR</sequence>
<dbReference type="Proteomes" id="UP000176494">
    <property type="component" value="Unassembled WGS sequence"/>
</dbReference>
<keyword evidence="1" id="KW-0472">Membrane</keyword>
<feature type="transmembrane region" description="Helical" evidence="1">
    <location>
        <begin position="12"/>
        <end position="33"/>
    </location>
</feature>
<dbReference type="STRING" id="1802435.A2114_00370"/>
<organism evidence="2 3">
    <name type="scientific">Candidatus Vogelbacteria bacterium GWA1_51_14</name>
    <dbReference type="NCBI Taxonomy" id="1802435"/>
    <lineage>
        <taxon>Bacteria</taxon>
        <taxon>Candidatus Vogeliibacteriota</taxon>
    </lineage>
</organism>
<dbReference type="InterPro" id="IPR012902">
    <property type="entry name" value="N_methyl_site"/>
</dbReference>
<keyword evidence="1" id="KW-0812">Transmembrane</keyword>
<dbReference type="Pfam" id="PF07963">
    <property type="entry name" value="N_methyl"/>
    <property type="match status" value="1"/>
</dbReference>
<dbReference type="NCBIfam" id="TIGR02532">
    <property type="entry name" value="IV_pilin_GFxxxE"/>
    <property type="match status" value="1"/>
</dbReference>
<dbReference type="AlphaFoldDB" id="A0A1G2Q8R5"/>
<dbReference type="EMBL" id="MHTG01000026">
    <property type="protein sequence ID" value="OHA56908.1"/>
    <property type="molecule type" value="Genomic_DNA"/>
</dbReference>
<evidence type="ECO:0008006" key="4">
    <source>
        <dbReference type="Google" id="ProtNLM"/>
    </source>
</evidence>
<evidence type="ECO:0000313" key="2">
    <source>
        <dbReference type="EMBL" id="OHA56908.1"/>
    </source>
</evidence>
<gene>
    <name evidence="2" type="ORF">A2114_00370</name>
</gene>
<proteinExistence type="predicted"/>
<protein>
    <recommendedName>
        <fullName evidence="4">General secretion pathway GspH domain-containing protein</fullName>
    </recommendedName>
</protein>
<dbReference type="InterPro" id="IPR045584">
    <property type="entry name" value="Pilin-like"/>
</dbReference>
<evidence type="ECO:0000256" key="1">
    <source>
        <dbReference type="SAM" id="Phobius"/>
    </source>
</evidence>